<feature type="region of interest" description="Disordered" evidence="1">
    <location>
        <begin position="833"/>
        <end position="982"/>
    </location>
</feature>
<feature type="compositionally biased region" description="Polar residues" evidence="1">
    <location>
        <begin position="363"/>
        <end position="373"/>
    </location>
</feature>
<feature type="region of interest" description="Disordered" evidence="1">
    <location>
        <begin position="345"/>
        <end position="373"/>
    </location>
</feature>
<keyword evidence="4" id="KW-1185">Reference proteome</keyword>
<feature type="compositionally biased region" description="Basic and acidic residues" evidence="1">
    <location>
        <begin position="441"/>
        <end position="450"/>
    </location>
</feature>
<feature type="region of interest" description="Disordered" evidence="1">
    <location>
        <begin position="91"/>
        <end position="114"/>
    </location>
</feature>
<feature type="compositionally biased region" description="Basic and acidic residues" evidence="1">
    <location>
        <begin position="792"/>
        <end position="801"/>
    </location>
</feature>
<evidence type="ECO:0000313" key="4">
    <source>
        <dbReference type="Proteomes" id="UP000886653"/>
    </source>
</evidence>
<dbReference type="EMBL" id="MU167272">
    <property type="protein sequence ID" value="KAG0145667.1"/>
    <property type="molecule type" value="Genomic_DNA"/>
</dbReference>
<dbReference type="PROSITE" id="PS50174">
    <property type="entry name" value="G_PATCH"/>
    <property type="match status" value="1"/>
</dbReference>
<sequence>MAPTTQLKKRAAESGMDNVDESFVKIGTALPALSSNKVDKNEFVPVWQQEVKDEQGRRRLHGAFTGGFSAGYFNTVGSKEGWTPANFKSSLSEKKKIDSEPKMKSGSRPEDFMDAEDLAELESRKELRTNSQFDSTIGRTSVPSAFLTPQYDPLTGDLGTSSDPSVLHQLVGPSRAEAALSNLIQPNTSKVGHKLMQKMGWRHGQGIGPRITFERKKQLAQNLGIPICSTDDDEDTERRKHLFPPLDRPLGVFQRWSGNAGLGYHKATHSLRLDQSFSRAGPSAESVAGVSIDGQTMPKGASFGLGALNDFEDDDHDIYDSRTSHISKDPRARRLLVLDEENTSHQASISHPRPPRSHHQLVPSAQTNFSDGTRIPQSFRLSRIPSQSGAKKTDTWYTAPTVPDGWEPNPSKVWVTQIKGPNEAESDHSSRRLTQSLSAGDRGRILGEKQPPKSVFEFISAKDKARLEKVKQQNSPLSPGLPAGPTSSQFETPVNVPTLPPTIAQAALRGFMPFSHDLSKQQRYRLYLQSQAGMLSDGAVFAPKPSPRESVDQINKELEGFAKSAMMFKPMSAMMASRFTSAASNTASGELFTPQPGLRQPVFSEEQPTLSEEKVKVDSSTVTKAKEEISQAAQAVRMDMFGMLTRTTVTFYPQKLLCKRLNVPNPFPNGEPTGAKPKVATNKMADFLTAHGFQPAISDLEKVERQDEKTKSDDWITQKVIDGPAKPLDQVGLGDDETQGRDILTTTRPAIDLFKAIFADDSEDDEQPPEVEEGLASTQKNTLMSLAEDVPETARHEHDTMNETSTTDPAVDQRVPATVPSLIPKVVDSNELEKLASFRPTFSRKTDKSTDLPADKDEEPIGKTKKKSKKRTVLMSFEDEDAEPVKDKSKVKKKKARQSDEGKKSLNLKDKKLETKEKMKGIEKTQITNDLDDQWVEKLPNKLQSDTPSADPVNSLQKEVSVGPPTNESRNRRLRASDLMDD</sequence>
<dbReference type="InterPro" id="IPR000467">
    <property type="entry name" value="G_patch_dom"/>
</dbReference>
<evidence type="ECO:0000259" key="2">
    <source>
        <dbReference type="PROSITE" id="PS50174"/>
    </source>
</evidence>
<feature type="compositionally biased region" description="Basic and acidic residues" evidence="1">
    <location>
        <begin position="91"/>
        <end position="111"/>
    </location>
</feature>
<proteinExistence type="predicted"/>
<feature type="region of interest" description="Disordered" evidence="1">
    <location>
        <begin position="591"/>
        <end position="618"/>
    </location>
</feature>
<dbReference type="GO" id="GO:0003723">
    <property type="term" value="F:RNA binding"/>
    <property type="evidence" value="ECO:0007669"/>
    <property type="project" value="TreeGrafter"/>
</dbReference>
<gene>
    <name evidence="3" type="ORF">CROQUDRAFT_658316</name>
</gene>
<dbReference type="AlphaFoldDB" id="A0A9P6NK55"/>
<feature type="compositionally biased region" description="Basic and acidic residues" evidence="1">
    <location>
        <begin position="969"/>
        <end position="982"/>
    </location>
</feature>
<dbReference type="Proteomes" id="UP000886653">
    <property type="component" value="Unassembled WGS sequence"/>
</dbReference>
<protein>
    <recommendedName>
        <fullName evidence="2">G-patch domain-containing protein</fullName>
    </recommendedName>
</protein>
<feature type="compositionally biased region" description="Basic and acidic residues" evidence="1">
    <location>
        <begin position="897"/>
        <end position="923"/>
    </location>
</feature>
<feature type="compositionally biased region" description="Basic and acidic residues" evidence="1">
    <location>
        <begin position="844"/>
        <end position="862"/>
    </location>
</feature>
<dbReference type="GO" id="GO:0006397">
    <property type="term" value="P:mRNA processing"/>
    <property type="evidence" value="ECO:0007669"/>
    <property type="project" value="InterPro"/>
</dbReference>
<comment type="caution">
    <text evidence="3">The sequence shown here is derived from an EMBL/GenBank/DDBJ whole genome shotgun (WGS) entry which is preliminary data.</text>
</comment>
<reference evidence="3" key="1">
    <citation type="submission" date="2013-11" db="EMBL/GenBank/DDBJ databases">
        <title>Genome sequence of the fusiform rust pathogen reveals effectors for host alternation and coevolution with pine.</title>
        <authorList>
            <consortium name="DOE Joint Genome Institute"/>
            <person name="Smith K."/>
            <person name="Pendleton A."/>
            <person name="Kubisiak T."/>
            <person name="Anderson C."/>
            <person name="Salamov A."/>
            <person name="Aerts A."/>
            <person name="Riley R."/>
            <person name="Clum A."/>
            <person name="Lindquist E."/>
            <person name="Ence D."/>
            <person name="Campbell M."/>
            <person name="Kronenberg Z."/>
            <person name="Feau N."/>
            <person name="Dhillon B."/>
            <person name="Hamelin R."/>
            <person name="Burleigh J."/>
            <person name="Smith J."/>
            <person name="Yandell M."/>
            <person name="Nelson C."/>
            <person name="Grigoriev I."/>
            <person name="Davis J."/>
        </authorList>
    </citation>
    <scope>NUCLEOTIDE SEQUENCE</scope>
    <source>
        <strain evidence="3">G11</strain>
    </source>
</reference>
<dbReference type="GO" id="GO:0005634">
    <property type="term" value="C:nucleus"/>
    <property type="evidence" value="ECO:0007669"/>
    <property type="project" value="TreeGrafter"/>
</dbReference>
<feature type="region of interest" description="Disordered" evidence="1">
    <location>
        <begin position="761"/>
        <end position="817"/>
    </location>
</feature>
<dbReference type="Pfam" id="PF07713">
    <property type="entry name" value="DUF1604"/>
    <property type="match status" value="1"/>
</dbReference>
<feature type="compositionally biased region" description="Polar residues" evidence="1">
    <location>
        <begin position="942"/>
        <end position="968"/>
    </location>
</feature>
<feature type="region of interest" description="Disordered" evidence="1">
    <location>
        <begin position="421"/>
        <end position="450"/>
    </location>
</feature>
<name>A0A9P6NK55_9BASI</name>
<dbReference type="PANTHER" id="PTHR13384:SF19">
    <property type="entry name" value="G PATCH DOMAIN-CONTAINING PROTEIN 1"/>
    <property type="match status" value="1"/>
</dbReference>
<dbReference type="OrthoDB" id="20507at2759"/>
<dbReference type="Pfam" id="PF26093">
    <property type="entry name" value="HTH_TGH"/>
    <property type="match status" value="1"/>
</dbReference>
<organism evidence="3 4">
    <name type="scientific">Cronartium quercuum f. sp. fusiforme G11</name>
    <dbReference type="NCBI Taxonomy" id="708437"/>
    <lineage>
        <taxon>Eukaryota</taxon>
        <taxon>Fungi</taxon>
        <taxon>Dikarya</taxon>
        <taxon>Basidiomycota</taxon>
        <taxon>Pucciniomycotina</taxon>
        <taxon>Pucciniomycetes</taxon>
        <taxon>Pucciniales</taxon>
        <taxon>Coleosporiaceae</taxon>
        <taxon>Cronartium</taxon>
    </lineage>
</organism>
<dbReference type="Pfam" id="PF01585">
    <property type="entry name" value="G-patch"/>
    <property type="match status" value="1"/>
</dbReference>
<accession>A0A9P6NK55</accession>
<dbReference type="InterPro" id="IPR011666">
    <property type="entry name" value="DUF1604"/>
</dbReference>
<feature type="compositionally biased region" description="Acidic residues" evidence="1">
    <location>
        <begin position="761"/>
        <end position="773"/>
    </location>
</feature>
<evidence type="ECO:0000256" key="1">
    <source>
        <dbReference type="SAM" id="MobiDB-lite"/>
    </source>
</evidence>
<feature type="region of interest" description="Disordered" evidence="1">
    <location>
        <begin position="470"/>
        <end position="491"/>
    </location>
</feature>
<evidence type="ECO:0000313" key="3">
    <source>
        <dbReference type="EMBL" id="KAG0145667.1"/>
    </source>
</evidence>
<feature type="compositionally biased region" description="Basic residues" evidence="1">
    <location>
        <begin position="863"/>
        <end position="872"/>
    </location>
</feature>
<dbReference type="PANTHER" id="PTHR13384">
    <property type="entry name" value="G PATCH DOMAIN-CONTAINING PROTEIN 1"/>
    <property type="match status" value="1"/>
</dbReference>
<feature type="domain" description="G-patch" evidence="2">
    <location>
        <begin position="188"/>
        <end position="208"/>
    </location>
</feature>